<proteinExistence type="predicted"/>
<dbReference type="STRING" id="1280948.HY36_15015"/>
<evidence type="ECO:0000313" key="3">
    <source>
        <dbReference type="Proteomes" id="UP000024547"/>
    </source>
</evidence>
<evidence type="ECO:0000256" key="1">
    <source>
        <dbReference type="SAM" id="Phobius"/>
    </source>
</evidence>
<dbReference type="RefSeq" id="WP_051602548.1">
    <property type="nucleotide sequence ID" value="NZ_AWFH01000007.1"/>
</dbReference>
<keyword evidence="3" id="KW-1185">Reference proteome</keyword>
<feature type="transmembrane region" description="Helical" evidence="1">
    <location>
        <begin position="91"/>
        <end position="114"/>
    </location>
</feature>
<dbReference type="GeneID" id="92500272"/>
<dbReference type="Proteomes" id="UP000024547">
    <property type="component" value="Unassembled WGS sequence"/>
</dbReference>
<comment type="caution">
    <text evidence="2">The sequence shown here is derived from an EMBL/GenBank/DDBJ whole genome shotgun (WGS) entry which is preliminary data.</text>
</comment>
<keyword evidence="1" id="KW-0472">Membrane</keyword>
<reference evidence="2 3" key="1">
    <citation type="journal article" date="2014" name="Antonie Van Leeuwenhoek">
        <title>Hyphomonas beringensis sp. nov. and Hyphomonas chukchiensis sp. nov., isolated from surface seawater of the Bering Sea and Chukchi Sea.</title>
        <authorList>
            <person name="Li C."/>
            <person name="Lai Q."/>
            <person name="Li G."/>
            <person name="Dong C."/>
            <person name="Wang J."/>
            <person name="Liao Y."/>
            <person name="Shao Z."/>
        </authorList>
    </citation>
    <scope>NUCLEOTIDE SEQUENCE [LARGE SCALE GENOMIC DNA]</scope>
    <source>
        <strain evidence="2 3">22II1-22F38</strain>
    </source>
</reference>
<accession>A0A059E5S1</accession>
<dbReference type="EMBL" id="AWFH01000007">
    <property type="protein sequence ID" value="KCZ63041.1"/>
    <property type="molecule type" value="Genomic_DNA"/>
</dbReference>
<evidence type="ECO:0008006" key="4">
    <source>
        <dbReference type="Google" id="ProtNLM"/>
    </source>
</evidence>
<name>A0A059E5S1_9PROT</name>
<protein>
    <recommendedName>
        <fullName evidence="4">Anti-sigma factor</fullName>
    </recommendedName>
</protein>
<dbReference type="AlphaFoldDB" id="A0A059E5S1"/>
<sequence length="147" mass="15637">MSGQMITDARVLALIEAYGADPDMFPEAERAAAKARMADNPARFATALSEAQALDGLFSDIPHVSPSPALRETLIASAPKPRSARSSRWKLPVWIPAGALASLTVGLFAGMSVAQPVTTQDEQAEAAVYAALGFDTYTLELEEEVMQ</sequence>
<organism evidence="2 3">
    <name type="scientific">Hyphomonas atlantica</name>
    <dbReference type="NCBI Taxonomy" id="1280948"/>
    <lineage>
        <taxon>Bacteria</taxon>
        <taxon>Pseudomonadati</taxon>
        <taxon>Pseudomonadota</taxon>
        <taxon>Alphaproteobacteria</taxon>
        <taxon>Hyphomonadales</taxon>
        <taxon>Hyphomonadaceae</taxon>
        <taxon>Hyphomonas</taxon>
    </lineage>
</organism>
<keyword evidence="1" id="KW-1133">Transmembrane helix</keyword>
<keyword evidence="1" id="KW-0812">Transmembrane</keyword>
<dbReference type="OrthoDB" id="7619622at2"/>
<gene>
    <name evidence="2" type="ORF">HY36_15015</name>
</gene>
<evidence type="ECO:0000313" key="2">
    <source>
        <dbReference type="EMBL" id="KCZ63041.1"/>
    </source>
</evidence>
<dbReference type="eggNOG" id="ENOG50339UJ">
    <property type="taxonomic scope" value="Bacteria"/>
</dbReference>
<dbReference type="PATRIC" id="fig|1280948.3.peg.1236"/>